<dbReference type="GO" id="GO:0016491">
    <property type="term" value="F:oxidoreductase activity"/>
    <property type="evidence" value="ECO:0007669"/>
    <property type="project" value="UniProtKB-KW"/>
</dbReference>
<dbReference type="PANTHER" id="PTHR43088:SF1">
    <property type="entry name" value="SUBUNIT OF PYRUVATE:FLAVODOXIN OXIDOREDUCTASE"/>
    <property type="match status" value="1"/>
</dbReference>
<evidence type="ECO:0000256" key="1">
    <source>
        <dbReference type="ARBA" id="ARBA00023002"/>
    </source>
</evidence>
<sequence>MGKEILIQGNAAIAESAIRAGCKYYFGYPITPSSEIAEYYAERNHQNDIVYVQAETELAAFNMVAGVASVGKLGMTATSGPGFCLGVDAISFMASAGLPGVVVDCMRPGPGDGEILAAQGDYFQLTKGGGHGDYRTIVLAPYSVQELADYTVKAFNLAIKYRNPVILVSDGMLSKLYENAVLPEPQDTPEVPDWALRGAKGDDHRTIVTCGYGPEQWERHCMDLQSKYREIQTQEQRWESCMIEDADHIAVAYGSLARVTLDMVKAAREQGLKVGMIRPITLWPFPEKAFAGLDKHFFVTELSAGQMVEDVKLAVKNKDRVSFYGRMGGNVPTTEELLNQFYAAIQ</sequence>
<dbReference type="EMBL" id="DWZJ01000031">
    <property type="protein sequence ID" value="HJB12864.1"/>
    <property type="molecule type" value="Genomic_DNA"/>
</dbReference>
<gene>
    <name evidence="4" type="primary">vorB</name>
    <name evidence="4" type="ORF">H9787_04060</name>
</gene>
<dbReference type="Gene3D" id="3.40.50.920">
    <property type="match status" value="1"/>
</dbReference>
<proteinExistence type="predicted"/>
<evidence type="ECO:0000313" key="4">
    <source>
        <dbReference type="EMBL" id="HJB12864.1"/>
    </source>
</evidence>
<accession>A0A9D2LHT0</accession>
<keyword evidence="1" id="KW-0560">Oxidoreductase</keyword>
<dbReference type="InterPro" id="IPR033412">
    <property type="entry name" value="PFOR_II"/>
</dbReference>
<dbReference type="AlphaFoldDB" id="A0A9D2LHT0"/>
<dbReference type="InterPro" id="IPR002880">
    <property type="entry name" value="Pyrv_Fd/Flavodoxin_OxRdtase_N"/>
</dbReference>
<dbReference type="SUPFAM" id="SSF52518">
    <property type="entry name" value="Thiamin diphosphate-binding fold (THDP-binding)"/>
    <property type="match status" value="1"/>
</dbReference>
<organism evidence="4 5">
    <name type="scientific">Candidatus Oscillibacter excrementigallinarum</name>
    <dbReference type="NCBI Taxonomy" id="2838716"/>
    <lineage>
        <taxon>Bacteria</taxon>
        <taxon>Bacillati</taxon>
        <taxon>Bacillota</taxon>
        <taxon>Clostridia</taxon>
        <taxon>Eubacteriales</taxon>
        <taxon>Oscillospiraceae</taxon>
        <taxon>Oscillibacter</taxon>
    </lineage>
</organism>
<dbReference type="InterPro" id="IPR009014">
    <property type="entry name" value="Transketo_C/PFOR_II"/>
</dbReference>
<evidence type="ECO:0000313" key="5">
    <source>
        <dbReference type="Proteomes" id="UP000823824"/>
    </source>
</evidence>
<protein>
    <submittedName>
        <fullName evidence="4">3-methyl-2-oxobutanoate dehydrogenase subunit VorB</fullName>
    </submittedName>
</protein>
<dbReference type="PANTHER" id="PTHR43088">
    <property type="entry name" value="SUBUNIT OF PYRUVATE:FLAVODOXIN OXIDOREDUCTASE-RELATED"/>
    <property type="match status" value="1"/>
</dbReference>
<feature type="domain" description="Pyruvate:ferredoxin oxidoreductase core" evidence="3">
    <location>
        <begin position="246"/>
        <end position="336"/>
    </location>
</feature>
<dbReference type="Gene3D" id="3.40.50.970">
    <property type="match status" value="1"/>
</dbReference>
<dbReference type="InterPro" id="IPR052368">
    <property type="entry name" value="2-oxoacid_oxidoreductase"/>
</dbReference>
<name>A0A9D2LHT0_9FIRM</name>
<evidence type="ECO:0000259" key="3">
    <source>
        <dbReference type="Pfam" id="PF17147"/>
    </source>
</evidence>
<dbReference type="SUPFAM" id="SSF52922">
    <property type="entry name" value="TK C-terminal domain-like"/>
    <property type="match status" value="1"/>
</dbReference>
<dbReference type="Proteomes" id="UP000823824">
    <property type="component" value="Unassembled WGS sequence"/>
</dbReference>
<reference evidence="4" key="1">
    <citation type="journal article" date="2021" name="PeerJ">
        <title>Extensive microbial diversity within the chicken gut microbiome revealed by metagenomics and culture.</title>
        <authorList>
            <person name="Gilroy R."/>
            <person name="Ravi A."/>
            <person name="Getino M."/>
            <person name="Pursley I."/>
            <person name="Horton D.L."/>
            <person name="Alikhan N.F."/>
            <person name="Baker D."/>
            <person name="Gharbi K."/>
            <person name="Hall N."/>
            <person name="Watson M."/>
            <person name="Adriaenssens E.M."/>
            <person name="Foster-Nyarko E."/>
            <person name="Jarju S."/>
            <person name="Secka A."/>
            <person name="Antonio M."/>
            <person name="Oren A."/>
            <person name="Chaudhuri R.R."/>
            <person name="La Ragione R."/>
            <person name="Hildebrand F."/>
            <person name="Pallen M.J."/>
        </authorList>
    </citation>
    <scope>NUCLEOTIDE SEQUENCE</scope>
    <source>
        <strain evidence="4">ChiBcec18-1249</strain>
    </source>
</reference>
<dbReference type="NCBIfam" id="NF005507">
    <property type="entry name" value="PRK07119.1"/>
    <property type="match status" value="1"/>
</dbReference>
<comment type="caution">
    <text evidence="4">The sequence shown here is derived from an EMBL/GenBank/DDBJ whole genome shotgun (WGS) entry which is preliminary data.</text>
</comment>
<dbReference type="CDD" id="cd07034">
    <property type="entry name" value="TPP_PYR_PFOR_IOR-alpha_like"/>
    <property type="match status" value="1"/>
</dbReference>
<feature type="domain" description="Pyruvate flavodoxin/ferredoxin oxidoreductase pyrimidine binding" evidence="2">
    <location>
        <begin position="16"/>
        <end position="189"/>
    </location>
</feature>
<dbReference type="Pfam" id="PF01855">
    <property type="entry name" value="POR_N"/>
    <property type="match status" value="1"/>
</dbReference>
<dbReference type="InterPro" id="IPR029061">
    <property type="entry name" value="THDP-binding"/>
</dbReference>
<evidence type="ECO:0000259" key="2">
    <source>
        <dbReference type="Pfam" id="PF01855"/>
    </source>
</evidence>
<reference evidence="4" key="2">
    <citation type="submission" date="2021-04" db="EMBL/GenBank/DDBJ databases">
        <authorList>
            <person name="Gilroy R."/>
        </authorList>
    </citation>
    <scope>NUCLEOTIDE SEQUENCE</scope>
    <source>
        <strain evidence="4">ChiBcec18-1249</strain>
    </source>
</reference>
<dbReference type="Pfam" id="PF17147">
    <property type="entry name" value="PFOR_II"/>
    <property type="match status" value="1"/>
</dbReference>